<keyword evidence="11" id="KW-1185">Reference proteome</keyword>
<comment type="subunit">
    <text evidence="9">Homodimer, forms a heterotetramer with a Cas1 homodimer.</text>
</comment>
<keyword evidence="5 9" id="KW-0255">Endonuclease</keyword>
<dbReference type="EMBL" id="MOEN01000018">
    <property type="protein sequence ID" value="OMH40397.1"/>
    <property type="molecule type" value="Genomic_DNA"/>
</dbReference>
<dbReference type="Proteomes" id="UP000187408">
    <property type="component" value="Unassembled WGS sequence"/>
</dbReference>
<evidence type="ECO:0000256" key="1">
    <source>
        <dbReference type="ARBA" id="ARBA00001946"/>
    </source>
</evidence>
<dbReference type="STRING" id="1914305.BLW93_05580"/>
<name>A0A1R1MKR3_9BACT</name>
<dbReference type="HAMAP" id="MF_01471">
    <property type="entry name" value="Cas2"/>
    <property type="match status" value="1"/>
</dbReference>
<evidence type="ECO:0000256" key="3">
    <source>
        <dbReference type="ARBA" id="ARBA00022722"/>
    </source>
</evidence>
<keyword evidence="4 9" id="KW-0479">Metal-binding</keyword>
<evidence type="ECO:0000256" key="2">
    <source>
        <dbReference type="ARBA" id="ARBA00009959"/>
    </source>
</evidence>
<accession>A0A1R1MKR3</accession>
<dbReference type="Gene3D" id="3.30.70.240">
    <property type="match status" value="1"/>
</dbReference>
<dbReference type="GO" id="GO:0043571">
    <property type="term" value="P:maintenance of CRISPR repeat elements"/>
    <property type="evidence" value="ECO:0007669"/>
    <property type="project" value="UniProtKB-UniRule"/>
</dbReference>
<dbReference type="InterPro" id="IPR019199">
    <property type="entry name" value="Virulence_VapD/CRISPR_Cas2"/>
</dbReference>
<evidence type="ECO:0000256" key="5">
    <source>
        <dbReference type="ARBA" id="ARBA00022759"/>
    </source>
</evidence>
<sequence>MKYVVVYDISDTKRRNKVSRLLSSYGSRVQFSCFEIETSLSGVKRIEKEISDIIDHDTDRVFIFPISHYVIDKVEKFGVVKELNESTVL</sequence>
<proteinExistence type="inferred from homology"/>
<dbReference type="OrthoDB" id="9798176at2"/>
<comment type="function">
    <text evidence="9">CRISPR (clustered regularly interspaced short palindromic repeat), is an adaptive immune system that provides protection against mobile genetic elements (viruses, transposable elements and conjugative plasmids). CRISPR clusters contain sequences complementary to antecedent mobile elements and target invading nucleic acids. CRISPR clusters are transcribed and processed into CRISPR RNA (crRNA). Functions as a ssRNA-specific endoribonuclease. Involved in the integration of spacer DNA into the CRISPR cassette.</text>
</comment>
<gene>
    <name evidence="9" type="primary">cas2</name>
    <name evidence="10" type="ORF">BLW93_05580</name>
</gene>
<dbReference type="NCBIfam" id="TIGR01573">
    <property type="entry name" value="cas2"/>
    <property type="match status" value="1"/>
</dbReference>
<comment type="cofactor">
    <cofactor evidence="1 9">
        <name>Mg(2+)</name>
        <dbReference type="ChEBI" id="CHEBI:18420"/>
    </cofactor>
</comment>
<dbReference type="GO" id="GO:0051607">
    <property type="term" value="P:defense response to virus"/>
    <property type="evidence" value="ECO:0007669"/>
    <property type="project" value="UniProtKB-UniRule"/>
</dbReference>
<dbReference type="SUPFAM" id="SSF143430">
    <property type="entry name" value="TTP0101/SSO1404-like"/>
    <property type="match status" value="1"/>
</dbReference>
<dbReference type="InterPro" id="IPR021127">
    <property type="entry name" value="CRISPR_associated_Cas2"/>
</dbReference>
<protein>
    <recommendedName>
        <fullName evidence="9">CRISPR-associated endoribonuclease Cas2</fullName>
        <ecNumber evidence="9">3.1.-.-</ecNumber>
    </recommendedName>
</protein>
<dbReference type="GO" id="GO:0004521">
    <property type="term" value="F:RNA endonuclease activity"/>
    <property type="evidence" value="ECO:0007669"/>
    <property type="project" value="InterPro"/>
</dbReference>
<keyword evidence="8 9" id="KW-0051">Antiviral defense</keyword>
<dbReference type="Pfam" id="PF09827">
    <property type="entry name" value="CRISPR_Cas2"/>
    <property type="match status" value="1"/>
</dbReference>
<dbReference type="EC" id="3.1.-.-" evidence="9"/>
<reference evidence="10 11" key="1">
    <citation type="submission" date="2016-10" db="EMBL/GenBank/DDBJ databases">
        <title>Genome sequence of a sulfur-reducing bacterium Desulfurobacterium indicum K6013.</title>
        <authorList>
            <person name="Cao J."/>
            <person name="Shao Z."/>
            <person name="Alain K."/>
            <person name="Jebbar M."/>
        </authorList>
    </citation>
    <scope>NUCLEOTIDE SEQUENCE [LARGE SCALE GENOMIC DNA]</scope>
    <source>
        <strain evidence="10 11">K6013</strain>
    </source>
</reference>
<evidence type="ECO:0000256" key="8">
    <source>
        <dbReference type="ARBA" id="ARBA00023118"/>
    </source>
</evidence>
<keyword evidence="3 9" id="KW-0540">Nuclease</keyword>
<dbReference type="CDD" id="cd09725">
    <property type="entry name" value="Cas2_I_II_III"/>
    <property type="match status" value="1"/>
</dbReference>
<dbReference type="PANTHER" id="PTHR34405:SF3">
    <property type="entry name" value="CRISPR-ASSOCIATED ENDORIBONUCLEASE CAS2 3"/>
    <property type="match status" value="1"/>
</dbReference>
<evidence type="ECO:0000313" key="10">
    <source>
        <dbReference type="EMBL" id="OMH40397.1"/>
    </source>
</evidence>
<dbReference type="PANTHER" id="PTHR34405">
    <property type="entry name" value="CRISPR-ASSOCIATED ENDORIBONUCLEASE CAS2"/>
    <property type="match status" value="1"/>
</dbReference>
<evidence type="ECO:0000256" key="7">
    <source>
        <dbReference type="ARBA" id="ARBA00022842"/>
    </source>
</evidence>
<dbReference type="RefSeq" id="WP_076713117.1">
    <property type="nucleotide sequence ID" value="NZ_MOEN01000018.1"/>
</dbReference>
<evidence type="ECO:0000256" key="6">
    <source>
        <dbReference type="ARBA" id="ARBA00022801"/>
    </source>
</evidence>
<dbReference type="AlphaFoldDB" id="A0A1R1MKR3"/>
<evidence type="ECO:0000313" key="11">
    <source>
        <dbReference type="Proteomes" id="UP000187408"/>
    </source>
</evidence>
<comment type="caution">
    <text evidence="10">The sequence shown here is derived from an EMBL/GenBank/DDBJ whole genome shotgun (WGS) entry which is preliminary data.</text>
</comment>
<comment type="similarity">
    <text evidence="2 9">Belongs to the CRISPR-associated endoribonuclease Cas2 protein family.</text>
</comment>
<keyword evidence="6 9" id="KW-0378">Hydrolase</keyword>
<evidence type="ECO:0000256" key="9">
    <source>
        <dbReference type="HAMAP-Rule" id="MF_01471"/>
    </source>
</evidence>
<evidence type="ECO:0000256" key="4">
    <source>
        <dbReference type="ARBA" id="ARBA00022723"/>
    </source>
</evidence>
<keyword evidence="7 9" id="KW-0460">Magnesium</keyword>
<organism evidence="10 11">
    <name type="scientific">Desulfurobacterium indicum</name>
    <dbReference type="NCBI Taxonomy" id="1914305"/>
    <lineage>
        <taxon>Bacteria</taxon>
        <taxon>Pseudomonadati</taxon>
        <taxon>Aquificota</taxon>
        <taxon>Aquificia</taxon>
        <taxon>Desulfurobacteriales</taxon>
        <taxon>Desulfurobacteriaceae</taxon>
        <taxon>Desulfurobacterium</taxon>
    </lineage>
</organism>
<feature type="binding site" evidence="9">
    <location>
        <position position="8"/>
    </location>
    <ligand>
        <name>Mg(2+)</name>
        <dbReference type="ChEBI" id="CHEBI:18420"/>
        <note>catalytic</note>
    </ligand>
</feature>
<dbReference type="GO" id="GO:0046872">
    <property type="term" value="F:metal ion binding"/>
    <property type="evidence" value="ECO:0007669"/>
    <property type="project" value="UniProtKB-UniRule"/>
</dbReference>
<dbReference type="GO" id="GO:0016787">
    <property type="term" value="F:hydrolase activity"/>
    <property type="evidence" value="ECO:0007669"/>
    <property type="project" value="UniProtKB-KW"/>
</dbReference>